<dbReference type="RefSeq" id="XP_024721250.1">
    <property type="nucleotide sequence ID" value="XM_024866546.1"/>
</dbReference>
<comment type="function">
    <text evidence="1">Required for respiratory activity and maintenance and expression of the mitochondrial genome.</text>
</comment>
<sequence length="350" mass="38607">MPCLCTTNTLKLFIRTLTQVEVFPSAIRASGFSQSAAGRRIAPARSIRGLHSTPARLDSTPPEPAAAATEEPQSQSKQWTEGLRVEKGVNLKDPESALVELSPEAIDAIAAEVVKDTTPYETSSTEPPSEPTTAGEPVSRTTIRRTKVQNTGLAIHYSSPRASTNASSEDRPDSGSSDDKASAKSSSKDDWKPPPREPWQIYKQALKEKFPNGWNPRRRLSPDALAGIRALHAQMPEVYTTSALAANFKVSPEDIRRILKSKWTPDPEEESDRQRRWFNRGKQIYAKHAAMGQKPPRRWRELGIGNGKPEWMKKKQQAAARLPALITTAKRAPQPSEGSVDPDSFADKIL</sequence>
<feature type="region of interest" description="Disordered" evidence="6">
    <location>
        <begin position="117"/>
        <end position="197"/>
    </location>
</feature>
<dbReference type="Proteomes" id="UP000241818">
    <property type="component" value="Unassembled WGS sequence"/>
</dbReference>
<evidence type="ECO:0000313" key="7">
    <source>
        <dbReference type="EMBL" id="PSS19980.1"/>
    </source>
</evidence>
<evidence type="ECO:0000256" key="5">
    <source>
        <dbReference type="ARBA" id="ARBA00022946"/>
    </source>
</evidence>
<dbReference type="EMBL" id="KZ679010">
    <property type="protein sequence ID" value="PSS19980.1"/>
    <property type="molecule type" value="Genomic_DNA"/>
</dbReference>
<comment type="subcellular location">
    <subcellularLocation>
        <location evidence="2">Mitochondrion</location>
    </subcellularLocation>
</comment>
<keyword evidence="5" id="KW-0809">Transit peptide</keyword>
<dbReference type="AlphaFoldDB" id="A0A2T3B2W4"/>
<proteinExistence type="inferred from homology"/>
<dbReference type="GO" id="GO:0005739">
    <property type="term" value="C:mitochondrion"/>
    <property type="evidence" value="ECO:0007669"/>
    <property type="project" value="UniProtKB-SubCell"/>
</dbReference>
<evidence type="ECO:0000256" key="4">
    <source>
        <dbReference type="ARBA" id="ARBA00013566"/>
    </source>
</evidence>
<comment type="similarity">
    <text evidence="3">Belongs to the RRG9 family.</text>
</comment>
<dbReference type="GeneID" id="36574627"/>
<evidence type="ECO:0000256" key="3">
    <source>
        <dbReference type="ARBA" id="ARBA00010895"/>
    </source>
</evidence>
<name>A0A2T3B2W4_AMORE</name>
<evidence type="ECO:0000313" key="8">
    <source>
        <dbReference type="Proteomes" id="UP000241818"/>
    </source>
</evidence>
<feature type="region of interest" description="Disordered" evidence="6">
    <location>
        <begin position="326"/>
        <end position="350"/>
    </location>
</feature>
<dbReference type="InParanoid" id="A0A2T3B2W4"/>
<feature type="compositionally biased region" description="Basic and acidic residues" evidence="6">
    <location>
        <begin position="168"/>
        <end position="195"/>
    </location>
</feature>
<dbReference type="InterPro" id="IPR010487">
    <property type="entry name" value="NGRN/Rrg9"/>
</dbReference>
<gene>
    <name evidence="7" type="ORF">M430DRAFT_34409</name>
</gene>
<organism evidence="7 8">
    <name type="scientific">Amorphotheca resinae ATCC 22711</name>
    <dbReference type="NCBI Taxonomy" id="857342"/>
    <lineage>
        <taxon>Eukaryota</taxon>
        <taxon>Fungi</taxon>
        <taxon>Dikarya</taxon>
        <taxon>Ascomycota</taxon>
        <taxon>Pezizomycotina</taxon>
        <taxon>Leotiomycetes</taxon>
        <taxon>Helotiales</taxon>
        <taxon>Amorphothecaceae</taxon>
        <taxon>Amorphotheca</taxon>
    </lineage>
</organism>
<evidence type="ECO:0000256" key="2">
    <source>
        <dbReference type="ARBA" id="ARBA00004173"/>
    </source>
</evidence>
<feature type="region of interest" description="Disordered" evidence="6">
    <location>
        <begin position="43"/>
        <end position="80"/>
    </location>
</feature>
<protein>
    <recommendedName>
        <fullName evidence="4">Required for respiratory growth protein 9, mitochondrial</fullName>
    </recommendedName>
</protein>
<dbReference type="STRING" id="857342.A0A2T3B2W4"/>
<dbReference type="PANTHER" id="PTHR13475:SF3">
    <property type="entry name" value="NEUGRIN"/>
    <property type="match status" value="1"/>
</dbReference>
<accession>A0A2T3B2W4</accession>
<evidence type="ECO:0000256" key="6">
    <source>
        <dbReference type="SAM" id="MobiDB-lite"/>
    </source>
</evidence>
<evidence type="ECO:0000256" key="1">
    <source>
        <dbReference type="ARBA" id="ARBA00003548"/>
    </source>
</evidence>
<dbReference type="Pfam" id="PF06413">
    <property type="entry name" value="Neugrin"/>
    <property type="match status" value="1"/>
</dbReference>
<keyword evidence="8" id="KW-1185">Reference proteome</keyword>
<feature type="compositionally biased region" description="Low complexity" evidence="6">
    <location>
        <begin position="117"/>
        <end position="133"/>
    </location>
</feature>
<dbReference type="GO" id="GO:0005634">
    <property type="term" value="C:nucleus"/>
    <property type="evidence" value="ECO:0007669"/>
    <property type="project" value="TreeGrafter"/>
</dbReference>
<dbReference type="OrthoDB" id="5578174at2759"/>
<reference evidence="7 8" key="1">
    <citation type="journal article" date="2018" name="New Phytol.">
        <title>Comparative genomics and transcriptomics depict ericoid mycorrhizal fungi as versatile saprotrophs and plant mutualists.</title>
        <authorList>
            <person name="Martino E."/>
            <person name="Morin E."/>
            <person name="Grelet G.A."/>
            <person name="Kuo A."/>
            <person name="Kohler A."/>
            <person name="Daghino S."/>
            <person name="Barry K.W."/>
            <person name="Cichocki N."/>
            <person name="Clum A."/>
            <person name="Dockter R.B."/>
            <person name="Hainaut M."/>
            <person name="Kuo R.C."/>
            <person name="LaButti K."/>
            <person name="Lindahl B.D."/>
            <person name="Lindquist E.A."/>
            <person name="Lipzen A."/>
            <person name="Khouja H.R."/>
            <person name="Magnuson J."/>
            <person name="Murat C."/>
            <person name="Ohm R.A."/>
            <person name="Singer S.W."/>
            <person name="Spatafora J.W."/>
            <person name="Wang M."/>
            <person name="Veneault-Fourrey C."/>
            <person name="Henrissat B."/>
            <person name="Grigoriev I.V."/>
            <person name="Martin F.M."/>
            <person name="Perotto S."/>
        </authorList>
    </citation>
    <scope>NUCLEOTIDE SEQUENCE [LARGE SCALE GENOMIC DNA]</scope>
    <source>
        <strain evidence="7 8">ATCC 22711</strain>
    </source>
</reference>
<dbReference type="PANTHER" id="PTHR13475">
    <property type="entry name" value="NEUGRIN"/>
    <property type="match status" value="1"/>
</dbReference>